<dbReference type="EMBL" id="BAABKX010000001">
    <property type="protein sequence ID" value="GAA5041696.1"/>
    <property type="molecule type" value="Genomic_DNA"/>
</dbReference>
<keyword evidence="5" id="KW-1185">Reference proteome</keyword>
<evidence type="ECO:0000313" key="4">
    <source>
        <dbReference type="EMBL" id="GAA5041696.1"/>
    </source>
</evidence>
<proteinExistence type="predicted"/>
<gene>
    <name evidence="4" type="ORF">GCM10025751_04170</name>
</gene>
<reference evidence="4 5" key="1">
    <citation type="journal article" date="2019" name="Int. J. Syst. Evol. Microbiol.">
        <title>The Global Catalogue of Microorganisms (GCM) 10K type strain sequencing project: providing services to taxonomists for standard genome sequencing and annotation.</title>
        <authorList>
            <consortium name="The Broad Institute Genomics Platform"/>
            <consortium name="The Broad Institute Genome Sequencing Center for Infectious Disease"/>
            <person name="Wu L."/>
            <person name="Ma J."/>
        </authorList>
    </citation>
    <scope>NUCLEOTIDE SEQUENCE [LARGE SCALE GENOMIC DNA]</scope>
    <source>
        <strain evidence="4 5">JCM 17504</strain>
    </source>
</reference>
<dbReference type="Pfam" id="PF07683">
    <property type="entry name" value="CobW_C"/>
    <property type="match status" value="1"/>
</dbReference>
<dbReference type="InterPro" id="IPR011629">
    <property type="entry name" value="CobW-like_C"/>
</dbReference>
<name>A0AAV3UBD9_9EURY</name>
<evidence type="ECO:0000256" key="1">
    <source>
        <dbReference type="ARBA" id="ARBA00022741"/>
    </source>
</evidence>
<dbReference type="SMART" id="SM00833">
    <property type="entry name" value="CobW_C"/>
    <property type="match status" value="1"/>
</dbReference>
<dbReference type="Proteomes" id="UP001501729">
    <property type="component" value="Unassembled WGS sequence"/>
</dbReference>
<keyword evidence="1" id="KW-0547">Nucleotide-binding</keyword>
<dbReference type="InterPro" id="IPR036627">
    <property type="entry name" value="CobW-likC_sf"/>
</dbReference>
<dbReference type="AlphaFoldDB" id="A0AAV3UBD9"/>
<keyword evidence="2" id="KW-0143">Chaperone</keyword>
<sequence>MNAWLDDWDGNIARTKGVCWIAGWDGDAMGLNQAGPSIRCGSLGEWNPDERMTRLVLIGTDIDENRVSDTLDRCLVRADEEGTSWNPERGPFPRR</sequence>
<dbReference type="Gene3D" id="3.30.1220.10">
    <property type="entry name" value="CobW-like, C-terminal domain"/>
    <property type="match status" value="1"/>
</dbReference>
<feature type="domain" description="CobW C-terminal" evidence="3">
    <location>
        <begin position="2"/>
        <end position="75"/>
    </location>
</feature>
<protein>
    <recommendedName>
        <fullName evidence="3">CobW C-terminal domain-containing protein</fullName>
    </recommendedName>
</protein>
<dbReference type="GO" id="GO:0000166">
    <property type="term" value="F:nucleotide binding"/>
    <property type="evidence" value="ECO:0007669"/>
    <property type="project" value="UniProtKB-KW"/>
</dbReference>
<comment type="caution">
    <text evidence="4">The sequence shown here is derived from an EMBL/GenBank/DDBJ whole genome shotgun (WGS) entry which is preliminary data.</text>
</comment>
<accession>A0AAV3UBD9</accession>
<evidence type="ECO:0000313" key="5">
    <source>
        <dbReference type="Proteomes" id="UP001501729"/>
    </source>
</evidence>
<evidence type="ECO:0000256" key="2">
    <source>
        <dbReference type="ARBA" id="ARBA00023186"/>
    </source>
</evidence>
<evidence type="ECO:0000259" key="3">
    <source>
        <dbReference type="SMART" id="SM00833"/>
    </source>
</evidence>
<dbReference type="SUPFAM" id="SSF90002">
    <property type="entry name" value="Hypothetical protein YjiA, C-terminal domain"/>
    <property type="match status" value="1"/>
</dbReference>
<organism evidence="4 5">
    <name type="scientific">Haladaptatus pallidirubidus</name>
    <dbReference type="NCBI Taxonomy" id="1008152"/>
    <lineage>
        <taxon>Archaea</taxon>
        <taxon>Methanobacteriati</taxon>
        <taxon>Methanobacteriota</taxon>
        <taxon>Stenosarchaea group</taxon>
        <taxon>Halobacteria</taxon>
        <taxon>Halobacteriales</taxon>
        <taxon>Haladaptataceae</taxon>
        <taxon>Haladaptatus</taxon>
    </lineage>
</organism>